<evidence type="ECO:0008006" key="3">
    <source>
        <dbReference type="Google" id="ProtNLM"/>
    </source>
</evidence>
<accession>A0A212QK52</accession>
<reference evidence="2" key="1">
    <citation type="submission" date="2017-06" db="EMBL/GenBank/DDBJ databases">
        <authorList>
            <person name="Varghese N."/>
            <person name="Submissions S."/>
        </authorList>
    </citation>
    <scope>NUCLEOTIDE SEQUENCE [LARGE SCALE GENOMIC DNA]</scope>
    <source>
        <strain evidence="2">DSM 137</strain>
    </source>
</reference>
<dbReference type="OrthoDB" id="7593663at2"/>
<proteinExistence type="predicted"/>
<dbReference type="Proteomes" id="UP000198418">
    <property type="component" value="Unassembled WGS sequence"/>
</dbReference>
<gene>
    <name evidence="1" type="ORF">SAMN06265338_101661</name>
</gene>
<evidence type="ECO:0000313" key="2">
    <source>
        <dbReference type="Proteomes" id="UP000198418"/>
    </source>
</evidence>
<dbReference type="SUPFAM" id="SSF53448">
    <property type="entry name" value="Nucleotide-diphospho-sugar transferases"/>
    <property type="match status" value="1"/>
</dbReference>
<dbReference type="RefSeq" id="WP_088519108.1">
    <property type="nucleotide sequence ID" value="NZ_FYDG01000001.1"/>
</dbReference>
<protein>
    <recommendedName>
        <fullName evidence="3">Glycosyl transferase family 2</fullName>
    </recommendedName>
</protein>
<dbReference type="AlphaFoldDB" id="A0A212QK52"/>
<sequence>MLDIVTVIANPLLWKSRVATARRAIGSWLEEPEVRVTLVECAYGDRPYELEDFAGYPRITYVPVRAKTLVWNKENLMNIGFARSPEDARYFGSFDADIVFRRPGWAREVINALHLYPVIQPWEICYDLGPNDELIGVHKSFASLLHAGQPVAPNGPKMWKSDGGPYEYPHSGYAWAYTREVLDKLGGLFEVGGMGSGDHHMALALAGFGDKSVHGKANGNYLNAVQRWEARAREHVKGKVGALPFAVEHLFHGSKVRRNYVGRWDMFVQHQFDPVNDLIRNSWGVLEFSGDKPELERAFDRYLRSRNEDANCV</sequence>
<keyword evidence="2" id="KW-1185">Reference proteome</keyword>
<dbReference type="InterPro" id="IPR029044">
    <property type="entry name" value="Nucleotide-diphossugar_trans"/>
</dbReference>
<evidence type="ECO:0000313" key="1">
    <source>
        <dbReference type="EMBL" id="SNB59736.1"/>
    </source>
</evidence>
<name>A0A212QK52_RHOAC</name>
<organism evidence="1 2">
    <name type="scientific">Rhodoblastus acidophilus</name>
    <name type="common">Rhodopseudomonas acidophila</name>
    <dbReference type="NCBI Taxonomy" id="1074"/>
    <lineage>
        <taxon>Bacteria</taxon>
        <taxon>Pseudomonadati</taxon>
        <taxon>Pseudomonadota</taxon>
        <taxon>Alphaproteobacteria</taxon>
        <taxon>Hyphomicrobiales</taxon>
        <taxon>Rhodoblastaceae</taxon>
        <taxon>Rhodoblastus</taxon>
    </lineage>
</organism>
<dbReference type="EMBL" id="FYDG01000001">
    <property type="protein sequence ID" value="SNB59736.1"/>
    <property type="molecule type" value="Genomic_DNA"/>
</dbReference>